<keyword evidence="4 6" id="KW-0648">Protein biosynthesis</keyword>
<dbReference type="PANTHER" id="PTHR45908">
    <property type="entry name" value="PROTEIN CBG11750-RELATED"/>
    <property type="match status" value="1"/>
</dbReference>
<dbReference type="GO" id="GO:0004812">
    <property type="term" value="F:aminoacyl-tRNA ligase activity"/>
    <property type="evidence" value="ECO:0007669"/>
    <property type="project" value="UniProtKB-KW"/>
</dbReference>
<evidence type="ECO:0000259" key="8">
    <source>
        <dbReference type="Pfam" id="PF09334"/>
    </source>
</evidence>
<dbReference type="EMBL" id="CACRXK020018607">
    <property type="protein sequence ID" value="CAB4032691.1"/>
    <property type="molecule type" value="Genomic_DNA"/>
</dbReference>
<dbReference type="GO" id="GO:0005524">
    <property type="term" value="F:ATP binding"/>
    <property type="evidence" value="ECO:0007669"/>
    <property type="project" value="UniProtKB-KW"/>
</dbReference>
<keyword evidence="5 6" id="KW-0030">Aminoacyl-tRNA synthetase</keyword>
<feature type="domain" description="Fungal lipase-type" evidence="7">
    <location>
        <begin position="234"/>
        <end position="370"/>
    </location>
</feature>
<gene>
    <name evidence="9" type="ORF">PACLA_8A087273</name>
</gene>
<reference evidence="9" key="1">
    <citation type="submission" date="2020-04" db="EMBL/GenBank/DDBJ databases">
        <authorList>
            <person name="Alioto T."/>
            <person name="Alioto T."/>
            <person name="Gomez Garrido J."/>
        </authorList>
    </citation>
    <scope>NUCLEOTIDE SEQUENCE</scope>
    <source>
        <strain evidence="9">A484AB</strain>
    </source>
</reference>
<dbReference type="InterPro" id="IPR029058">
    <property type="entry name" value="AB_hydrolase_fold"/>
</dbReference>
<comment type="similarity">
    <text evidence="6">Belongs to the class-I aminoacyl-tRNA synthetase family.</text>
</comment>
<evidence type="ECO:0000256" key="6">
    <source>
        <dbReference type="RuleBase" id="RU363039"/>
    </source>
</evidence>
<proteinExistence type="inferred from homology"/>
<accession>A0A6S7JP05</accession>
<comment type="caution">
    <text evidence="9">The sequence shown here is derived from an EMBL/GenBank/DDBJ whole genome shotgun (WGS) entry which is preliminary data.</text>
</comment>
<feature type="non-terminal residue" evidence="9">
    <location>
        <position position="1"/>
    </location>
</feature>
<evidence type="ECO:0000256" key="2">
    <source>
        <dbReference type="ARBA" id="ARBA00022741"/>
    </source>
</evidence>
<organism evidence="9 10">
    <name type="scientific">Paramuricea clavata</name>
    <name type="common">Red gorgonian</name>
    <name type="synonym">Violescent sea-whip</name>
    <dbReference type="NCBI Taxonomy" id="317549"/>
    <lineage>
        <taxon>Eukaryota</taxon>
        <taxon>Metazoa</taxon>
        <taxon>Cnidaria</taxon>
        <taxon>Anthozoa</taxon>
        <taxon>Octocorallia</taxon>
        <taxon>Malacalcyonacea</taxon>
        <taxon>Plexauridae</taxon>
        <taxon>Paramuricea</taxon>
    </lineage>
</organism>
<dbReference type="SUPFAM" id="SSF52374">
    <property type="entry name" value="Nucleotidylyl transferase"/>
    <property type="match status" value="1"/>
</dbReference>
<evidence type="ECO:0000256" key="4">
    <source>
        <dbReference type="ARBA" id="ARBA00022917"/>
    </source>
</evidence>
<dbReference type="OrthoDB" id="5960337at2759"/>
<evidence type="ECO:0000313" key="10">
    <source>
        <dbReference type="Proteomes" id="UP001152795"/>
    </source>
</evidence>
<keyword evidence="3 6" id="KW-0067">ATP-binding</keyword>
<dbReference type="Pfam" id="PF01764">
    <property type="entry name" value="Lipase_3"/>
    <property type="match status" value="1"/>
</dbReference>
<dbReference type="CDD" id="cd00519">
    <property type="entry name" value="Lipase_3"/>
    <property type="match status" value="1"/>
</dbReference>
<evidence type="ECO:0000256" key="5">
    <source>
        <dbReference type="ARBA" id="ARBA00023146"/>
    </source>
</evidence>
<dbReference type="GO" id="GO:0006629">
    <property type="term" value="P:lipid metabolic process"/>
    <property type="evidence" value="ECO:0007669"/>
    <property type="project" value="InterPro"/>
</dbReference>
<keyword evidence="2 6" id="KW-0547">Nucleotide-binding</keyword>
<dbReference type="Gene3D" id="3.40.50.620">
    <property type="entry name" value="HUPs"/>
    <property type="match status" value="1"/>
</dbReference>
<evidence type="ECO:0000313" key="9">
    <source>
        <dbReference type="EMBL" id="CAB4032691.1"/>
    </source>
</evidence>
<dbReference type="InterPro" id="IPR015413">
    <property type="entry name" value="Methionyl/Leucyl_tRNA_Synth"/>
</dbReference>
<dbReference type="InterPro" id="IPR002921">
    <property type="entry name" value="Fungal_lipase-type"/>
</dbReference>
<dbReference type="AlphaFoldDB" id="A0A6S7JP05"/>
<evidence type="ECO:0000256" key="3">
    <source>
        <dbReference type="ARBA" id="ARBA00022840"/>
    </source>
</evidence>
<dbReference type="Proteomes" id="UP001152795">
    <property type="component" value="Unassembled WGS sequence"/>
</dbReference>
<name>A0A6S7JP05_PARCT</name>
<sequence length="492" mass="54895">WPISVRANGHILLNSEKMSKSTGNFLTLEQAVEKFSADGLRLALADAGDTIEDANFVEKMADGGILKLYTLLEWLKEMIETKDELRSGSMESFKDLVFIKYSNAWLGGNDCKDQSDCVSCTNHKTWSGENCRWCPQDMACHAQGSLVNKCSRTENIVNPDDCDKIVHAKYDKNLAHKMIYLCALAYSDDVAKYIPKASEVDTFHLVKQVTKPCSGGALCSGFVAVSHAEKAIAISFRGTQHFKQLVNEVLRILVEPKKSFEAGGQVQVYFSDALDVVWNDLQKYVNEEMNSYPTYKVWVTGHSLGGALASLASTLIMYNGKTTKDNLMLYTFGQPRVGNYDYAFTHDGLVPLSFRVTHYRDIVVHLPTCKTLVPGTPCIALGGWPYHHGKEIFYGSEIMTKSSPYKTCEGLPHNEDLGCSNNPAVWSKCLPIELLACIDDHKQYFGISVGTWWKNQGKGNTSAMNISSGSHQLLSFYIIPFLLFFASLFFYI</sequence>
<protein>
    <submittedName>
        <fullName evidence="9">Lipase -like</fullName>
    </submittedName>
</protein>
<keyword evidence="10" id="KW-1185">Reference proteome</keyword>
<dbReference type="SUPFAM" id="SSF53474">
    <property type="entry name" value="alpha/beta-Hydrolases"/>
    <property type="match status" value="1"/>
</dbReference>
<dbReference type="Pfam" id="PF09334">
    <property type="entry name" value="tRNA-synt_1g"/>
    <property type="match status" value="1"/>
</dbReference>
<dbReference type="GO" id="GO:0006418">
    <property type="term" value="P:tRNA aminoacylation for protein translation"/>
    <property type="evidence" value="ECO:0007669"/>
    <property type="project" value="InterPro"/>
</dbReference>
<feature type="domain" description="Methionyl/Leucyl tRNA synthetase" evidence="8">
    <location>
        <begin position="3"/>
        <end position="58"/>
    </location>
</feature>
<evidence type="ECO:0000259" key="7">
    <source>
        <dbReference type="Pfam" id="PF01764"/>
    </source>
</evidence>
<dbReference type="InterPro" id="IPR014729">
    <property type="entry name" value="Rossmann-like_a/b/a_fold"/>
</dbReference>
<dbReference type="Gene3D" id="3.40.50.1820">
    <property type="entry name" value="alpha/beta hydrolase"/>
    <property type="match status" value="1"/>
</dbReference>
<keyword evidence="1 6" id="KW-0436">Ligase</keyword>
<evidence type="ECO:0000256" key="1">
    <source>
        <dbReference type="ARBA" id="ARBA00022598"/>
    </source>
</evidence>